<feature type="compositionally biased region" description="Polar residues" evidence="1">
    <location>
        <begin position="7"/>
        <end position="22"/>
    </location>
</feature>
<dbReference type="OrthoDB" id="10687349at2759"/>
<evidence type="ECO:0000256" key="1">
    <source>
        <dbReference type="SAM" id="MobiDB-lite"/>
    </source>
</evidence>
<reference evidence="2 3" key="1">
    <citation type="journal article" date="2012" name="Genome Biol.">
        <title>The genome of the polar eukaryotic microalga coccomyxa subellipsoidea reveals traits of cold adaptation.</title>
        <authorList>
            <person name="Blanc G."/>
            <person name="Agarkova I."/>
            <person name="Grimwood J."/>
            <person name="Kuo A."/>
            <person name="Brueggeman A."/>
            <person name="Dunigan D."/>
            <person name="Gurnon J."/>
            <person name="Ladunga I."/>
            <person name="Lindquist E."/>
            <person name="Lucas S."/>
            <person name="Pangilinan J."/>
            <person name="Proschold T."/>
            <person name="Salamov A."/>
            <person name="Schmutz J."/>
            <person name="Weeks D."/>
            <person name="Yamada T."/>
            <person name="Claverie J.M."/>
            <person name="Grigoriev I."/>
            <person name="Van Etten J."/>
            <person name="Lomsadze A."/>
            <person name="Borodovsky M."/>
        </authorList>
    </citation>
    <scope>NUCLEOTIDE SEQUENCE [LARGE SCALE GENOMIC DNA]</scope>
    <source>
        <strain evidence="2 3">C-169</strain>
    </source>
</reference>
<feature type="region of interest" description="Disordered" evidence="1">
    <location>
        <begin position="1"/>
        <end position="28"/>
    </location>
</feature>
<name>I0ZA37_COCSC</name>
<feature type="compositionally biased region" description="Low complexity" evidence="1">
    <location>
        <begin position="106"/>
        <end position="118"/>
    </location>
</feature>
<proteinExistence type="predicted"/>
<gene>
    <name evidence="2" type="ORF">COCSUDRAFT_32021</name>
</gene>
<protein>
    <submittedName>
        <fullName evidence="2">Uncharacterized protein</fullName>
    </submittedName>
</protein>
<dbReference type="RefSeq" id="XP_005652050.1">
    <property type="nucleotide sequence ID" value="XM_005651993.1"/>
</dbReference>
<organism evidence="2 3">
    <name type="scientific">Coccomyxa subellipsoidea (strain C-169)</name>
    <name type="common">Green microalga</name>
    <dbReference type="NCBI Taxonomy" id="574566"/>
    <lineage>
        <taxon>Eukaryota</taxon>
        <taxon>Viridiplantae</taxon>
        <taxon>Chlorophyta</taxon>
        <taxon>core chlorophytes</taxon>
        <taxon>Trebouxiophyceae</taxon>
        <taxon>Trebouxiophyceae incertae sedis</taxon>
        <taxon>Coccomyxaceae</taxon>
        <taxon>Coccomyxa</taxon>
        <taxon>Coccomyxa subellipsoidea</taxon>
    </lineage>
</organism>
<evidence type="ECO:0000313" key="3">
    <source>
        <dbReference type="Proteomes" id="UP000007264"/>
    </source>
</evidence>
<dbReference type="AlphaFoldDB" id="I0ZA37"/>
<feature type="region of interest" description="Disordered" evidence="1">
    <location>
        <begin position="49"/>
        <end position="156"/>
    </location>
</feature>
<dbReference type="KEGG" id="csl:COCSUDRAFT_32021"/>
<feature type="compositionally biased region" description="Basic and acidic residues" evidence="1">
    <location>
        <begin position="81"/>
        <end position="91"/>
    </location>
</feature>
<accession>I0ZA37</accession>
<feature type="non-terminal residue" evidence="2">
    <location>
        <position position="156"/>
    </location>
</feature>
<evidence type="ECO:0000313" key="2">
    <source>
        <dbReference type="EMBL" id="EIE27506.1"/>
    </source>
</evidence>
<dbReference type="EMBL" id="AGSI01000001">
    <property type="protein sequence ID" value="EIE27506.1"/>
    <property type="molecule type" value="Genomic_DNA"/>
</dbReference>
<comment type="caution">
    <text evidence="2">The sequence shown here is derived from an EMBL/GenBank/DDBJ whole genome shotgun (WGS) entry which is preliminary data.</text>
</comment>
<sequence>MHHIDNAGSTAGTMGGDSTQWGGSDAGAGDILGSARSIGAAPGAHADAAFDEDAAESHYDASAHNMHSGPATPEVHLNGAHKGDNGQKVSEEGALARTHSGGSVHSFPSMSSPPASASKIMGVAEPGVPLPGEHPEAEETSLDGASGDMFAGLMLG</sequence>
<dbReference type="Proteomes" id="UP000007264">
    <property type="component" value="Unassembled WGS sequence"/>
</dbReference>
<keyword evidence="3" id="KW-1185">Reference proteome</keyword>
<dbReference type="GeneID" id="17045521"/>